<reference evidence="10 11" key="1">
    <citation type="journal article" date="2019" name="Nat. Microbiol.">
        <title>Mediterranean grassland soil C-N compound turnover is dependent on rainfall and depth, and is mediated by genomically divergent microorganisms.</title>
        <authorList>
            <person name="Diamond S."/>
            <person name="Andeer P.F."/>
            <person name="Li Z."/>
            <person name="Crits-Christoph A."/>
            <person name="Burstein D."/>
            <person name="Anantharaman K."/>
            <person name="Lane K.R."/>
            <person name="Thomas B.C."/>
            <person name="Pan C."/>
            <person name="Northen T.R."/>
            <person name="Banfield J.F."/>
        </authorList>
    </citation>
    <scope>NUCLEOTIDE SEQUENCE [LARGE SCALE GENOMIC DNA]</scope>
    <source>
        <strain evidence="10">WS_6</strain>
    </source>
</reference>
<feature type="domain" description="CBS" evidence="8">
    <location>
        <begin position="273"/>
        <end position="330"/>
    </location>
</feature>
<dbReference type="Pfam" id="PF01380">
    <property type="entry name" value="SIS"/>
    <property type="match status" value="1"/>
</dbReference>
<accession>A0A538T3M6</accession>
<feature type="site" description="Catalytically relevant" evidence="6">
    <location>
        <position position="55"/>
    </location>
</feature>
<dbReference type="CDD" id="cd05014">
    <property type="entry name" value="SIS_Kpsf"/>
    <property type="match status" value="1"/>
</dbReference>
<dbReference type="InterPro" id="IPR004800">
    <property type="entry name" value="KdsD/KpsF-type"/>
</dbReference>
<feature type="binding site" evidence="5">
    <location>
        <position position="78"/>
    </location>
    <ligand>
        <name>Zn(2+)</name>
        <dbReference type="ChEBI" id="CHEBI:29105"/>
    </ligand>
</feature>
<dbReference type="GO" id="GO:0097367">
    <property type="term" value="F:carbohydrate derivative binding"/>
    <property type="evidence" value="ECO:0007669"/>
    <property type="project" value="InterPro"/>
</dbReference>
<comment type="caution">
    <text evidence="10">The sequence shown here is derived from an EMBL/GenBank/DDBJ whole genome shotgun (WGS) entry which is preliminary data.</text>
</comment>
<dbReference type="AlphaFoldDB" id="A0A538T3M6"/>
<feature type="domain" description="SIS" evidence="9">
    <location>
        <begin position="37"/>
        <end position="180"/>
    </location>
</feature>
<evidence type="ECO:0000256" key="2">
    <source>
        <dbReference type="ARBA" id="ARBA00022737"/>
    </source>
</evidence>
<dbReference type="EMBL" id="VBOW01000039">
    <property type="protein sequence ID" value="TMQ58223.1"/>
    <property type="molecule type" value="Genomic_DNA"/>
</dbReference>
<proteinExistence type="inferred from homology"/>
<dbReference type="SUPFAM" id="SSF53697">
    <property type="entry name" value="SIS domain"/>
    <property type="match status" value="1"/>
</dbReference>
<evidence type="ECO:0000256" key="7">
    <source>
        <dbReference type="PROSITE-ProRule" id="PRU00703"/>
    </source>
</evidence>
<evidence type="ECO:0000259" key="9">
    <source>
        <dbReference type="PROSITE" id="PS51464"/>
    </source>
</evidence>
<dbReference type="Proteomes" id="UP000316852">
    <property type="component" value="Unassembled WGS sequence"/>
</dbReference>
<evidence type="ECO:0000256" key="5">
    <source>
        <dbReference type="PIRSR" id="PIRSR004692-2"/>
    </source>
</evidence>
<keyword evidence="3 7" id="KW-0129">CBS domain</keyword>
<dbReference type="PROSITE" id="PS51371">
    <property type="entry name" value="CBS"/>
    <property type="match status" value="2"/>
</dbReference>
<dbReference type="InterPro" id="IPR046342">
    <property type="entry name" value="CBS_dom_sf"/>
</dbReference>
<feature type="domain" description="CBS" evidence="8">
    <location>
        <begin position="206"/>
        <end position="264"/>
    </location>
</feature>
<keyword evidence="5" id="KW-0862">Zinc</keyword>
<dbReference type="GO" id="GO:0046872">
    <property type="term" value="F:metal ion binding"/>
    <property type="evidence" value="ECO:0007669"/>
    <property type="project" value="UniProtKB-KW"/>
</dbReference>
<feature type="site" description="Catalytically relevant" evidence="6">
    <location>
        <position position="189"/>
    </location>
</feature>
<dbReference type="Pfam" id="PF00571">
    <property type="entry name" value="CBS"/>
    <property type="match status" value="2"/>
</dbReference>
<evidence type="ECO:0000259" key="8">
    <source>
        <dbReference type="PROSITE" id="PS51371"/>
    </source>
</evidence>
<comment type="similarity">
    <text evidence="1 4">Belongs to the SIS family. GutQ/KpsF subfamily.</text>
</comment>
<dbReference type="NCBIfam" id="TIGR00393">
    <property type="entry name" value="kpsF"/>
    <property type="match status" value="1"/>
</dbReference>
<dbReference type="InterPro" id="IPR046348">
    <property type="entry name" value="SIS_dom_sf"/>
</dbReference>
<dbReference type="InterPro" id="IPR050986">
    <property type="entry name" value="GutQ/KpsF_isomerases"/>
</dbReference>
<dbReference type="Gene3D" id="3.40.50.10490">
    <property type="entry name" value="Glucose-6-phosphate isomerase like protein, domain 1"/>
    <property type="match status" value="1"/>
</dbReference>
<dbReference type="GO" id="GO:1901135">
    <property type="term" value="P:carbohydrate derivative metabolic process"/>
    <property type="evidence" value="ECO:0007669"/>
    <property type="project" value="InterPro"/>
</dbReference>
<dbReference type="CDD" id="cd04604">
    <property type="entry name" value="CBS_pair_SIS_assoc"/>
    <property type="match status" value="1"/>
</dbReference>
<dbReference type="GO" id="GO:0019146">
    <property type="term" value="F:arabinose-5-phosphate isomerase activity"/>
    <property type="evidence" value="ECO:0007669"/>
    <property type="project" value="UniProtKB-ARBA"/>
</dbReference>
<evidence type="ECO:0000256" key="4">
    <source>
        <dbReference type="PIRNR" id="PIRNR004692"/>
    </source>
</evidence>
<feature type="site" description="Catalytically relevant" evidence="6">
    <location>
        <position position="148"/>
    </location>
</feature>
<organism evidence="10 11">
    <name type="scientific">Eiseniibacteriota bacterium</name>
    <dbReference type="NCBI Taxonomy" id="2212470"/>
    <lineage>
        <taxon>Bacteria</taxon>
        <taxon>Candidatus Eiseniibacteriota</taxon>
    </lineage>
</organism>
<feature type="site" description="Catalytically relevant" evidence="6">
    <location>
        <position position="107"/>
    </location>
</feature>
<keyword evidence="5" id="KW-0479">Metal-binding</keyword>
<dbReference type="InterPro" id="IPR001347">
    <property type="entry name" value="SIS_dom"/>
</dbReference>
<dbReference type="InterPro" id="IPR035474">
    <property type="entry name" value="SIS_Kpsf"/>
</dbReference>
<evidence type="ECO:0000313" key="11">
    <source>
        <dbReference type="Proteomes" id="UP000316852"/>
    </source>
</evidence>
<evidence type="ECO:0000256" key="6">
    <source>
        <dbReference type="PIRSR" id="PIRSR004692-3"/>
    </source>
</evidence>
<dbReference type="InterPro" id="IPR000644">
    <property type="entry name" value="CBS_dom"/>
</dbReference>
<gene>
    <name evidence="10" type="ORF">E6K76_08580</name>
</gene>
<evidence type="ECO:0000256" key="3">
    <source>
        <dbReference type="ARBA" id="ARBA00023122"/>
    </source>
</evidence>
<keyword evidence="2" id="KW-0677">Repeat</keyword>
<name>A0A538T3M6_UNCEI</name>
<protein>
    <submittedName>
        <fullName evidence="10">KpsF/GutQ family sugar-phosphate isomerase</fullName>
    </submittedName>
</protein>
<dbReference type="PIRSF" id="PIRSF004692">
    <property type="entry name" value="KdsD_KpsF"/>
    <property type="match status" value="1"/>
</dbReference>
<keyword evidence="10" id="KW-0413">Isomerase</keyword>
<dbReference type="Gene3D" id="3.10.580.10">
    <property type="entry name" value="CBS-domain"/>
    <property type="match status" value="1"/>
</dbReference>
<dbReference type="PROSITE" id="PS51464">
    <property type="entry name" value="SIS"/>
    <property type="match status" value="1"/>
</dbReference>
<dbReference type="GO" id="GO:0005975">
    <property type="term" value="P:carbohydrate metabolic process"/>
    <property type="evidence" value="ECO:0007669"/>
    <property type="project" value="InterPro"/>
</dbReference>
<dbReference type="PANTHER" id="PTHR42745">
    <property type="match status" value="1"/>
</dbReference>
<evidence type="ECO:0000256" key="1">
    <source>
        <dbReference type="ARBA" id="ARBA00008165"/>
    </source>
</evidence>
<evidence type="ECO:0000313" key="10">
    <source>
        <dbReference type="EMBL" id="TMQ58223.1"/>
    </source>
</evidence>
<dbReference type="PANTHER" id="PTHR42745:SF1">
    <property type="entry name" value="ARABINOSE 5-PHOSPHATE ISOMERASE KDSD"/>
    <property type="match status" value="1"/>
</dbReference>
<sequence length="330" mass="34864">MQANATCISAWAREILEAEGEAILGLKDRVGKDFERAVQLLLEVQGYVLTSGVGKSGLVAKKIAATLTSTGTPANFVHPVDAIHGDLGIVSTRDAAILLSKSGETPELLGLLPAFRRRGVPIVTITCNPNSALARGSDCVLDLGRLREACPEDLVPTTTTTAALAMGDALAIVLLRMKGFSREDFVFLHPGGVLGQTALLRVSDLMHRGDALPRVGSGATLHEALLEILKKRLGMTTVVDDEGLLRGVLTDGDLKRILLQGSASLEQPVSRVMSTMPHTIGEDALIAQAVRRMEENEGGAITSLVIVDGRGEPQGVLHLHDCLGAGARVR</sequence>
<dbReference type="FunFam" id="3.40.50.10490:FF:000011">
    <property type="entry name" value="Arabinose 5-phosphate isomerase"/>
    <property type="match status" value="1"/>
</dbReference>